<accession>A0ABV1GWF6</accession>
<dbReference type="GeneID" id="78181083"/>
<evidence type="ECO:0000256" key="1">
    <source>
        <dbReference type="SAM" id="MobiDB-lite"/>
    </source>
</evidence>
<dbReference type="EMBL" id="JBBMFL010000004">
    <property type="protein sequence ID" value="MEQ2544283.1"/>
    <property type="molecule type" value="Genomic_DNA"/>
</dbReference>
<evidence type="ECO:0000313" key="2">
    <source>
        <dbReference type="EMBL" id="MEQ2544283.1"/>
    </source>
</evidence>
<feature type="compositionally biased region" description="Basic and acidic residues" evidence="1">
    <location>
        <begin position="132"/>
        <end position="153"/>
    </location>
</feature>
<dbReference type="Proteomes" id="UP001460202">
    <property type="component" value="Unassembled WGS sequence"/>
</dbReference>
<protein>
    <recommendedName>
        <fullName evidence="4">Helix-turn-helix domain-containing protein</fullName>
    </recommendedName>
</protein>
<dbReference type="RefSeq" id="WP_129652100.1">
    <property type="nucleotide sequence ID" value="NZ_JBBMFL010000004.1"/>
</dbReference>
<keyword evidence="3" id="KW-1185">Reference proteome</keyword>
<gene>
    <name evidence="2" type="ORF">WMO46_04895</name>
</gene>
<sequence>MNYLAEVKLFNEWLETEQLPSNAIVLWYALMFTANRCGWRDEFAVSFSVLQSRTKLDRSTVWRMRKVLADRGIISVEERGGNRSALYRLHSFEWLFASQRTALTATQSDTNPSEALQGATLSATVHRLNRDFSEKEKTSKKEKGRSAGEERKSCAKKRKMPRLNRAQFLSTLDPAWREPMTVWLEYKRTRRESYRSESGARKCLSLLRSLSGEDPTVAAAIIDRSIANNWAGLFPLQPAQPARGQHPGQIIHPATDERTRRLLEKLDRK</sequence>
<evidence type="ECO:0008006" key="4">
    <source>
        <dbReference type="Google" id="ProtNLM"/>
    </source>
</evidence>
<reference evidence="2 3" key="1">
    <citation type="submission" date="2024-03" db="EMBL/GenBank/DDBJ databases">
        <title>Human intestinal bacterial collection.</title>
        <authorList>
            <person name="Pauvert C."/>
            <person name="Hitch T.C.A."/>
            <person name="Clavel T."/>
        </authorList>
    </citation>
    <scope>NUCLEOTIDE SEQUENCE [LARGE SCALE GENOMIC DNA]</scope>
    <source>
        <strain evidence="2 3">CLA-KB-H122</strain>
    </source>
</reference>
<name>A0ABV1GWF6_9BACT</name>
<evidence type="ECO:0000313" key="3">
    <source>
        <dbReference type="Proteomes" id="UP001460202"/>
    </source>
</evidence>
<proteinExistence type="predicted"/>
<organism evidence="2 3">
    <name type="scientific">Alistipes intestinihominis</name>
    <dbReference type="NCBI Taxonomy" id="3133172"/>
    <lineage>
        <taxon>Bacteria</taxon>
        <taxon>Pseudomonadati</taxon>
        <taxon>Bacteroidota</taxon>
        <taxon>Bacteroidia</taxon>
        <taxon>Bacteroidales</taxon>
        <taxon>Rikenellaceae</taxon>
        <taxon>Alistipes</taxon>
    </lineage>
</organism>
<feature type="region of interest" description="Disordered" evidence="1">
    <location>
        <begin position="132"/>
        <end position="160"/>
    </location>
</feature>
<comment type="caution">
    <text evidence="2">The sequence shown here is derived from an EMBL/GenBank/DDBJ whole genome shotgun (WGS) entry which is preliminary data.</text>
</comment>